<dbReference type="EMBL" id="JADIND010000057">
    <property type="protein sequence ID" value="MBO8430273.1"/>
    <property type="molecule type" value="Genomic_DNA"/>
</dbReference>
<feature type="non-terminal residue" evidence="1">
    <location>
        <position position="98"/>
    </location>
</feature>
<accession>A0A9D9DP82</accession>
<reference evidence="1" key="1">
    <citation type="submission" date="2020-10" db="EMBL/GenBank/DDBJ databases">
        <authorList>
            <person name="Gilroy R."/>
        </authorList>
    </citation>
    <scope>NUCLEOTIDE SEQUENCE</scope>
    <source>
        <strain evidence="1">10192</strain>
    </source>
</reference>
<gene>
    <name evidence="1" type="ORF">IAC76_02690</name>
</gene>
<protein>
    <submittedName>
        <fullName evidence="1">Uncharacterized protein</fullName>
    </submittedName>
</protein>
<organism evidence="1 2">
    <name type="scientific">Candidatus Scatousia excrementipullorum</name>
    <dbReference type="NCBI Taxonomy" id="2840936"/>
    <lineage>
        <taxon>Bacteria</taxon>
        <taxon>Candidatus Scatousia</taxon>
    </lineage>
</organism>
<comment type="caution">
    <text evidence="1">The sequence shown here is derived from an EMBL/GenBank/DDBJ whole genome shotgun (WGS) entry which is preliminary data.</text>
</comment>
<dbReference type="AlphaFoldDB" id="A0A9D9DP82"/>
<name>A0A9D9DP82_9BACT</name>
<sequence>MAFKHKKRAFSLVELMMLLLVSSLIIAALVPVVTKKHFRLPSTVIHGAYMCYYKNGELYEAKWSGKNQQTVVYDRPTDQCVFSPPQKAAYFQISAIGG</sequence>
<evidence type="ECO:0000313" key="2">
    <source>
        <dbReference type="Proteomes" id="UP000823632"/>
    </source>
</evidence>
<proteinExistence type="predicted"/>
<evidence type="ECO:0000313" key="1">
    <source>
        <dbReference type="EMBL" id="MBO8430273.1"/>
    </source>
</evidence>
<reference evidence="1" key="2">
    <citation type="journal article" date="2021" name="PeerJ">
        <title>Extensive microbial diversity within the chicken gut microbiome revealed by metagenomics and culture.</title>
        <authorList>
            <person name="Gilroy R."/>
            <person name="Ravi A."/>
            <person name="Getino M."/>
            <person name="Pursley I."/>
            <person name="Horton D.L."/>
            <person name="Alikhan N.F."/>
            <person name="Baker D."/>
            <person name="Gharbi K."/>
            <person name="Hall N."/>
            <person name="Watson M."/>
            <person name="Adriaenssens E.M."/>
            <person name="Foster-Nyarko E."/>
            <person name="Jarju S."/>
            <person name="Secka A."/>
            <person name="Antonio M."/>
            <person name="Oren A."/>
            <person name="Chaudhuri R.R."/>
            <person name="La Ragione R."/>
            <person name="Hildebrand F."/>
            <person name="Pallen M.J."/>
        </authorList>
    </citation>
    <scope>NUCLEOTIDE SEQUENCE</scope>
    <source>
        <strain evidence="1">10192</strain>
    </source>
</reference>
<dbReference type="Proteomes" id="UP000823632">
    <property type="component" value="Unassembled WGS sequence"/>
</dbReference>